<organism evidence="1 2">
    <name type="scientific">Pleurodeles waltl</name>
    <name type="common">Iberian ribbed newt</name>
    <dbReference type="NCBI Taxonomy" id="8319"/>
    <lineage>
        <taxon>Eukaryota</taxon>
        <taxon>Metazoa</taxon>
        <taxon>Chordata</taxon>
        <taxon>Craniata</taxon>
        <taxon>Vertebrata</taxon>
        <taxon>Euteleostomi</taxon>
        <taxon>Amphibia</taxon>
        <taxon>Batrachia</taxon>
        <taxon>Caudata</taxon>
        <taxon>Salamandroidea</taxon>
        <taxon>Salamandridae</taxon>
        <taxon>Pleurodelinae</taxon>
        <taxon>Pleurodeles</taxon>
    </lineage>
</organism>
<comment type="caution">
    <text evidence="1">The sequence shown here is derived from an EMBL/GenBank/DDBJ whole genome shotgun (WGS) entry which is preliminary data.</text>
</comment>
<proteinExistence type="predicted"/>
<keyword evidence="2" id="KW-1185">Reference proteome</keyword>
<reference evidence="1" key="1">
    <citation type="journal article" date="2022" name="bioRxiv">
        <title>Sequencing and chromosome-scale assembly of the giantPleurodeles waltlgenome.</title>
        <authorList>
            <person name="Brown T."/>
            <person name="Elewa A."/>
            <person name="Iarovenko S."/>
            <person name="Subramanian E."/>
            <person name="Araus A.J."/>
            <person name="Petzold A."/>
            <person name="Susuki M."/>
            <person name="Suzuki K.-i.T."/>
            <person name="Hayashi T."/>
            <person name="Toyoda A."/>
            <person name="Oliveira C."/>
            <person name="Osipova E."/>
            <person name="Leigh N.D."/>
            <person name="Simon A."/>
            <person name="Yun M.H."/>
        </authorList>
    </citation>
    <scope>NUCLEOTIDE SEQUENCE</scope>
    <source>
        <strain evidence="1">20211129_DDA</strain>
        <tissue evidence="1">Liver</tissue>
    </source>
</reference>
<evidence type="ECO:0000313" key="1">
    <source>
        <dbReference type="EMBL" id="KAJ1106420.1"/>
    </source>
</evidence>
<accession>A0AAV7MUJ9</accession>
<evidence type="ECO:0000313" key="2">
    <source>
        <dbReference type="Proteomes" id="UP001066276"/>
    </source>
</evidence>
<protein>
    <submittedName>
        <fullName evidence="1">Uncharacterized protein</fullName>
    </submittedName>
</protein>
<dbReference type="Proteomes" id="UP001066276">
    <property type="component" value="Chromosome 9"/>
</dbReference>
<dbReference type="AlphaFoldDB" id="A0AAV7MUJ9"/>
<sequence>MIGWGASVRAGSPGAQSMGSLELQGWLKGNASQSRQRVSQKSVEGLQLLTRLPVVLCAPPRGVIILSNPEVAPASRMEAMALGLPLRRALRPLLEQRPSCRAEGRMVRW</sequence>
<dbReference type="EMBL" id="JANPWB010000013">
    <property type="protein sequence ID" value="KAJ1106420.1"/>
    <property type="molecule type" value="Genomic_DNA"/>
</dbReference>
<gene>
    <name evidence="1" type="ORF">NDU88_003821</name>
</gene>
<name>A0AAV7MUJ9_PLEWA</name>